<keyword evidence="5" id="KW-1185">Reference proteome</keyword>
<dbReference type="EMBL" id="JAKTTI010000013">
    <property type="protein sequence ID" value="MCH1625660.1"/>
    <property type="molecule type" value="Genomic_DNA"/>
</dbReference>
<name>A0AAW5E7S2_9BACI</name>
<feature type="transmembrane region" description="Helical" evidence="2">
    <location>
        <begin position="12"/>
        <end position="36"/>
    </location>
</feature>
<dbReference type="SUPFAM" id="SSF56300">
    <property type="entry name" value="Metallo-dependent phosphatases"/>
    <property type="match status" value="1"/>
</dbReference>
<dbReference type="CDD" id="cd07381">
    <property type="entry name" value="MPP_CapA"/>
    <property type="match status" value="1"/>
</dbReference>
<reference evidence="4" key="1">
    <citation type="submission" date="2022-02" db="EMBL/GenBank/DDBJ databases">
        <title>Fredinandcohnia quinoae sp. nov. isolated from Chenopodium quinoa seeds.</title>
        <authorList>
            <person name="Saati-Santamaria Z."/>
            <person name="Flores-Felix J.D."/>
            <person name="Igual J.M."/>
            <person name="Velazquez E."/>
            <person name="Garcia-Fraile P."/>
            <person name="Martinez-Molina E."/>
        </authorList>
    </citation>
    <scope>NUCLEOTIDE SEQUENCE</scope>
    <source>
        <strain evidence="4">SECRCQ15</strain>
    </source>
</reference>
<sequence length="391" mass="43845">MRRKRKRKSYSSFVVYLICFLIMLSCALFFVINYAMESGGSTEVLHAQNHENKKSEYEFKPFSSSMTLAAVGDILIHGTVYKDASTGNRYDFKPMFANVKELLLQPDLTIANQETIVGGTEIGLSTYPSFNSPFEVADALQDAGVDIVSIANNHTLDRGEKAIISATGYLDKIGMAYTGGYRSIEDRNVIRILNRNGIKIAFLSYTYGTNGIPVPEGKEYLVNLIDMPQIKKDIAQAKEVSDVIAVSMHWGNEYQRIPSDEQKSLAKELADEGVDIIIGHHPHVLQPMEWVKGKDGHDTFVIYSLGNFLSGQMKNYKDIGGVLQIEIVKEVKSPNDTIIRLQKPVFTPTYVTNQRYHNFKIVPLKKAASVGLTNAQAIDQEINEFMNQWLK</sequence>
<protein>
    <submittedName>
        <fullName evidence="4">CapA family protein</fullName>
    </submittedName>
</protein>
<dbReference type="InterPro" id="IPR019079">
    <property type="entry name" value="Capsule_synth_CapA"/>
</dbReference>
<dbReference type="InterPro" id="IPR029052">
    <property type="entry name" value="Metallo-depent_PP-like"/>
</dbReference>
<dbReference type="AlphaFoldDB" id="A0AAW5E7S2"/>
<keyword evidence="2" id="KW-1133">Transmembrane helix</keyword>
<dbReference type="InterPro" id="IPR052169">
    <property type="entry name" value="CW_Biosynth-Accessory"/>
</dbReference>
<evidence type="ECO:0000256" key="2">
    <source>
        <dbReference type="SAM" id="Phobius"/>
    </source>
</evidence>
<evidence type="ECO:0000259" key="3">
    <source>
        <dbReference type="SMART" id="SM00854"/>
    </source>
</evidence>
<evidence type="ECO:0000313" key="4">
    <source>
        <dbReference type="EMBL" id="MCH1625660.1"/>
    </source>
</evidence>
<dbReference type="PANTHER" id="PTHR33393">
    <property type="entry name" value="POLYGLUTAMINE SYNTHESIS ACCESSORY PROTEIN RV0574C-RELATED"/>
    <property type="match status" value="1"/>
</dbReference>
<dbReference type="Proteomes" id="UP001431131">
    <property type="component" value="Unassembled WGS sequence"/>
</dbReference>
<proteinExistence type="inferred from homology"/>
<evidence type="ECO:0000256" key="1">
    <source>
        <dbReference type="ARBA" id="ARBA00005662"/>
    </source>
</evidence>
<dbReference type="PROSITE" id="PS51257">
    <property type="entry name" value="PROKAR_LIPOPROTEIN"/>
    <property type="match status" value="1"/>
</dbReference>
<dbReference type="SMART" id="SM00854">
    <property type="entry name" value="PGA_cap"/>
    <property type="match status" value="1"/>
</dbReference>
<feature type="domain" description="Capsule synthesis protein CapA" evidence="3">
    <location>
        <begin position="67"/>
        <end position="312"/>
    </location>
</feature>
<accession>A0AAW5E7S2</accession>
<dbReference type="Pfam" id="PF09587">
    <property type="entry name" value="PGA_cap"/>
    <property type="match status" value="1"/>
</dbReference>
<organism evidence="4 5">
    <name type="scientific">Fredinandcohnia quinoae</name>
    <dbReference type="NCBI Taxonomy" id="2918902"/>
    <lineage>
        <taxon>Bacteria</taxon>
        <taxon>Bacillati</taxon>
        <taxon>Bacillota</taxon>
        <taxon>Bacilli</taxon>
        <taxon>Bacillales</taxon>
        <taxon>Bacillaceae</taxon>
        <taxon>Fredinandcohnia</taxon>
    </lineage>
</organism>
<comment type="similarity">
    <text evidence="1">Belongs to the CapA family.</text>
</comment>
<comment type="caution">
    <text evidence="4">The sequence shown here is derived from an EMBL/GenBank/DDBJ whole genome shotgun (WGS) entry which is preliminary data.</text>
</comment>
<dbReference type="Gene3D" id="3.60.21.10">
    <property type="match status" value="1"/>
</dbReference>
<gene>
    <name evidence="4" type="ORF">MJG50_09990</name>
</gene>
<dbReference type="PANTHER" id="PTHR33393:SF12">
    <property type="entry name" value="CAPSULE BIOSYNTHESIS PROTEIN CAPA"/>
    <property type="match status" value="1"/>
</dbReference>
<keyword evidence="2" id="KW-0812">Transmembrane</keyword>
<keyword evidence="2" id="KW-0472">Membrane</keyword>
<evidence type="ECO:0000313" key="5">
    <source>
        <dbReference type="Proteomes" id="UP001431131"/>
    </source>
</evidence>